<accession>A0A1T5K359</accession>
<protein>
    <recommendedName>
        <fullName evidence="3">rRNA biogenesis protein rrp5</fullName>
    </recommendedName>
</protein>
<dbReference type="STRING" id="36842.SAMN02194393_01579"/>
<evidence type="ECO:0008006" key="3">
    <source>
        <dbReference type="Google" id="ProtNLM"/>
    </source>
</evidence>
<evidence type="ECO:0000313" key="2">
    <source>
        <dbReference type="Proteomes" id="UP000190285"/>
    </source>
</evidence>
<keyword evidence="2" id="KW-1185">Reference proteome</keyword>
<organism evidence="1 2">
    <name type="scientific">Maledivibacter halophilus</name>
    <dbReference type="NCBI Taxonomy" id="36842"/>
    <lineage>
        <taxon>Bacteria</taxon>
        <taxon>Bacillati</taxon>
        <taxon>Bacillota</taxon>
        <taxon>Clostridia</taxon>
        <taxon>Peptostreptococcales</taxon>
        <taxon>Caminicellaceae</taxon>
        <taxon>Maledivibacter</taxon>
    </lineage>
</organism>
<sequence>MSRMKFINEVVSQAQDCIDSLSELIAMLESNNSPKKEAEKAYSLEEVRAVLADLSRSGFTDDVRKLIKDYGANKLSEVESSRYADLMKDAKVIGHD</sequence>
<dbReference type="Proteomes" id="UP000190285">
    <property type="component" value="Unassembled WGS sequence"/>
</dbReference>
<reference evidence="1 2" key="1">
    <citation type="submission" date="2017-02" db="EMBL/GenBank/DDBJ databases">
        <authorList>
            <person name="Peterson S.W."/>
        </authorList>
    </citation>
    <scope>NUCLEOTIDE SEQUENCE [LARGE SCALE GENOMIC DNA]</scope>
    <source>
        <strain evidence="1 2">M1</strain>
    </source>
</reference>
<dbReference type="OrthoDB" id="1667378at2"/>
<dbReference type="RefSeq" id="WP_139380271.1">
    <property type="nucleotide sequence ID" value="NZ_FUZT01000003.1"/>
</dbReference>
<evidence type="ECO:0000313" key="1">
    <source>
        <dbReference type="EMBL" id="SKC58071.1"/>
    </source>
</evidence>
<name>A0A1T5K359_9FIRM</name>
<gene>
    <name evidence="1" type="ORF">SAMN02194393_01579</name>
</gene>
<dbReference type="AlphaFoldDB" id="A0A1T5K359"/>
<dbReference type="EMBL" id="FUZT01000003">
    <property type="protein sequence ID" value="SKC58071.1"/>
    <property type="molecule type" value="Genomic_DNA"/>
</dbReference>
<proteinExistence type="predicted"/>